<accession>A0A087UX88</accession>
<protein>
    <recommendedName>
        <fullName evidence="4">Late endosomal/lysosomal adaptor and MAPK and MTOR activator 4</fullName>
    </recommendedName>
</protein>
<dbReference type="PANTHER" id="PTHR33967:SF1">
    <property type="entry name" value="RAGULATOR COMPLEX PROTEIN LAMTOR4"/>
    <property type="match status" value="1"/>
</dbReference>
<evidence type="ECO:0000256" key="4">
    <source>
        <dbReference type="ARBA" id="ARBA00032690"/>
    </source>
</evidence>
<dbReference type="SUPFAM" id="SSF103196">
    <property type="entry name" value="Roadblock/LC7 domain"/>
    <property type="match status" value="1"/>
</dbReference>
<keyword evidence="3" id="KW-0458">Lysosome</keyword>
<proteinExistence type="inferred from homology"/>
<dbReference type="AlphaFoldDB" id="A0A087UX88"/>
<name>A0A087UX88_STEMI</name>
<evidence type="ECO:0000256" key="2">
    <source>
        <dbReference type="ARBA" id="ARBA00010627"/>
    </source>
</evidence>
<dbReference type="GO" id="GO:0032008">
    <property type="term" value="P:positive regulation of TOR signaling"/>
    <property type="evidence" value="ECO:0007669"/>
    <property type="project" value="InterPro"/>
</dbReference>
<dbReference type="GO" id="GO:0071230">
    <property type="term" value="P:cellular response to amino acid stimulus"/>
    <property type="evidence" value="ECO:0007669"/>
    <property type="project" value="InterPro"/>
</dbReference>
<sequence length="94" mass="10493">MTTFSIDKMHRHAGYLVINEDGGIIASGGDLECNEKIAEIFYQMVKGVHAGILSLSENGTGFRKLSINYDDHFYVIAVSNKKIHVVKRSYNDAE</sequence>
<evidence type="ECO:0000313" key="6">
    <source>
        <dbReference type="Proteomes" id="UP000054359"/>
    </source>
</evidence>
<evidence type="ECO:0000313" key="5">
    <source>
        <dbReference type="EMBL" id="KFM81977.1"/>
    </source>
</evidence>
<gene>
    <name evidence="5" type="ORF">X975_05443</name>
</gene>
<comment type="similarity">
    <text evidence="2">Belongs to the LAMTOR4 family.</text>
</comment>
<dbReference type="InterPro" id="IPR034601">
    <property type="entry name" value="LAMTOR4"/>
</dbReference>
<keyword evidence="6" id="KW-1185">Reference proteome</keyword>
<evidence type="ECO:0000256" key="1">
    <source>
        <dbReference type="ARBA" id="ARBA00004371"/>
    </source>
</evidence>
<comment type="subcellular location">
    <subcellularLocation>
        <location evidence="1">Lysosome</location>
    </subcellularLocation>
</comment>
<dbReference type="PANTHER" id="PTHR33967">
    <property type="entry name" value="RAGULATOR COMPLEX PROTEIN LAMTOR4"/>
    <property type="match status" value="1"/>
</dbReference>
<dbReference type="OMA" id="YCADRRD"/>
<dbReference type="GO" id="GO:0005764">
    <property type="term" value="C:lysosome"/>
    <property type="evidence" value="ECO:0007669"/>
    <property type="project" value="UniProtKB-SubCell"/>
</dbReference>
<feature type="non-terminal residue" evidence="5">
    <location>
        <position position="94"/>
    </location>
</feature>
<dbReference type="STRING" id="407821.A0A087UX88"/>
<dbReference type="EMBL" id="KK122130">
    <property type="protein sequence ID" value="KFM81977.1"/>
    <property type="molecule type" value="Genomic_DNA"/>
</dbReference>
<dbReference type="Proteomes" id="UP000054359">
    <property type="component" value="Unassembled WGS sequence"/>
</dbReference>
<reference evidence="5 6" key="1">
    <citation type="submission" date="2013-11" db="EMBL/GenBank/DDBJ databases">
        <title>Genome sequencing of Stegodyphus mimosarum.</title>
        <authorList>
            <person name="Bechsgaard J."/>
        </authorList>
    </citation>
    <scope>NUCLEOTIDE SEQUENCE [LARGE SCALE GENOMIC DNA]</scope>
</reference>
<dbReference type="OrthoDB" id="275011at2759"/>
<dbReference type="GO" id="GO:0071986">
    <property type="term" value="C:Ragulator complex"/>
    <property type="evidence" value="ECO:0007669"/>
    <property type="project" value="InterPro"/>
</dbReference>
<evidence type="ECO:0000256" key="3">
    <source>
        <dbReference type="ARBA" id="ARBA00023228"/>
    </source>
</evidence>
<dbReference type="GO" id="GO:0005085">
    <property type="term" value="F:guanyl-nucleotide exchange factor activity"/>
    <property type="evidence" value="ECO:0007669"/>
    <property type="project" value="TreeGrafter"/>
</dbReference>
<organism evidence="5 6">
    <name type="scientific">Stegodyphus mimosarum</name>
    <name type="common">African social velvet spider</name>
    <dbReference type="NCBI Taxonomy" id="407821"/>
    <lineage>
        <taxon>Eukaryota</taxon>
        <taxon>Metazoa</taxon>
        <taxon>Ecdysozoa</taxon>
        <taxon>Arthropoda</taxon>
        <taxon>Chelicerata</taxon>
        <taxon>Arachnida</taxon>
        <taxon>Araneae</taxon>
        <taxon>Araneomorphae</taxon>
        <taxon>Entelegynae</taxon>
        <taxon>Eresoidea</taxon>
        <taxon>Eresidae</taxon>
        <taxon>Stegodyphus</taxon>
    </lineage>
</organism>